<name>A0A939DTV1_9MICO</name>
<dbReference type="PANTHER" id="PTHR36529:SF1">
    <property type="entry name" value="GLYCOSYLTRANSFERASE"/>
    <property type="match status" value="1"/>
</dbReference>
<dbReference type="InterPro" id="IPR029044">
    <property type="entry name" value="Nucleotide-diphossugar_trans"/>
</dbReference>
<dbReference type="Pfam" id="PF09837">
    <property type="entry name" value="DUF2064"/>
    <property type="match status" value="1"/>
</dbReference>
<accession>A0A939DTV1</accession>
<dbReference type="InterPro" id="IPR018641">
    <property type="entry name" value="Trfase_1_rSAM/seldom-assoc"/>
</dbReference>
<protein>
    <submittedName>
        <fullName evidence="1">DUF2064 domain-containing protein</fullName>
    </submittedName>
</protein>
<dbReference type="SUPFAM" id="SSF53448">
    <property type="entry name" value="Nucleotide-diphospho-sugar transferases"/>
    <property type="match status" value="1"/>
</dbReference>
<evidence type="ECO:0000313" key="2">
    <source>
        <dbReference type="Proteomes" id="UP000664385"/>
    </source>
</evidence>
<gene>
    <name evidence="1" type="ORF">JF543_02865</name>
</gene>
<dbReference type="RefSeq" id="WP_206822688.1">
    <property type="nucleotide sequence ID" value="NZ_JAEMWU010000001.1"/>
</dbReference>
<proteinExistence type="predicted"/>
<dbReference type="PANTHER" id="PTHR36529">
    <property type="entry name" value="SLL1095 PROTEIN"/>
    <property type="match status" value="1"/>
</dbReference>
<organism evidence="1 2">
    <name type="scientific">Microbacterium esteraromaticum</name>
    <dbReference type="NCBI Taxonomy" id="57043"/>
    <lineage>
        <taxon>Bacteria</taxon>
        <taxon>Bacillati</taxon>
        <taxon>Actinomycetota</taxon>
        <taxon>Actinomycetes</taxon>
        <taxon>Micrococcales</taxon>
        <taxon>Microbacteriaceae</taxon>
        <taxon>Microbacterium</taxon>
    </lineage>
</organism>
<sequence>MTTLIVMAKECVPGRVKTRLHPPLSLADAARLAQACLDDTVARTRAVGERRVLCLQGSLPPIAGFAQVPQVPGDLDERIGAVLDQVRGPVLLIGMDTPQVDPVLLQRLATEWPRDVDAWFGPAADGGFWLLGLSELPGRSRGDLVRGVPMSRSDTGRNTRDRLVRAGLRVRDVPELSDIDDISSLRVVAREVDPAGRVASVLRELRREGALDGVVVPRGGLVARRGAEVA</sequence>
<comment type="caution">
    <text evidence="1">The sequence shown here is derived from an EMBL/GenBank/DDBJ whole genome shotgun (WGS) entry which is preliminary data.</text>
</comment>
<dbReference type="Gene3D" id="3.90.550.10">
    <property type="entry name" value="Spore Coat Polysaccharide Biosynthesis Protein SpsA, Chain A"/>
    <property type="match status" value="1"/>
</dbReference>
<reference evidence="1" key="1">
    <citation type="submission" date="2020-12" db="EMBL/GenBank/DDBJ databases">
        <title>PHA producing bacteria isolated from mangrove.</title>
        <authorList>
            <person name="Zheng W."/>
            <person name="Yu S."/>
            <person name="Huang Y."/>
        </authorList>
    </citation>
    <scope>NUCLEOTIDE SEQUENCE</scope>
    <source>
        <strain evidence="1">GN8-5</strain>
    </source>
</reference>
<evidence type="ECO:0000313" key="1">
    <source>
        <dbReference type="EMBL" id="MBN8204897.1"/>
    </source>
</evidence>
<dbReference type="Proteomes" id="UP000664385">
    <property type="component" value="Unassembled WGS sequence"/>
</dbReference>
<dbReference type="EMBL" id="JAEMWU010000001">
    <property type="protein sequence ID" value="MBN8204897.1"/>
    <property type="molecule type" value="Genomic_DNA"/>
</dbReference>
<dbReference type="AlphaFoldDB" id="A0A939DTV1"/>